<evidence type="ECO:0000256" key="1">
    <source>
        <dbReference type="SAM" id="SignalP"/>
    </source>
</evidence>
<comment type="caution">
    <text evidence="2">The sequence shown here is derived from an EMBL/GenBank/DDBJ whole genome shotgun (WGS) entry which is preliminary data.</text>
</comment>
<feature type="signal peptide" evidence="1">
    <location>
        <begin position="1"/>
        <end position="18"/>
    </location>
</feature>
<evidence type="ECO:0008006" key="4">
    <source>
        <dbReference type="Google" id="ProtNLM"/>
    </source>
</evidence>
<reference evidence="2" key="1">
    <citation type="journal article" date="2023" name="IScience">
        <title>Live-bearing cockroach genome reveals convergent evolutionary mechanisms linked to viviparity in insects and beyond.</title>
        <authorList>
            <person name="Fouks B."/>
            <person name="Harrison M.C."/>
            <person name="Mikhailova A.A."/>
            <person name="Marchal E."/>
            <person name="English S."/>
            <person name="Carruthers M."/>
            <person name="Jennings E.C."/>
            <person name="Chiamaka E.L."/>
            <person name="Frigard R.A."/>
            <person name="Pippel M."/>
            <person name="Attardo G.M."/>
            <person name="Benoit J.B."/>
            <person name="Bornberg-Bauer E."/>
            <person name="Tobe S.S."/>
        </authorList>
    </citation>
    <scope>NUCLEOTIDE SEQUENCE</scope>
    <source>
        <strain evidence="2">Stay&amp;Tobe</strain>
    </source>
</reference>
<dbReference type="EMBL" id="JASPKZ010005366">
    <property type="protein sequence ID" value="KAJ9588623.1"/>
    <property type="molecule type" value="Genomic_DNA"/>
</dbReference>
<accession>A0AAD7ZZG2</accession>
<name>A0AAD7ZZG2_DIPPU</name>
<feature type="non-terminal residue" evidence="2">
    <location>
        <position position="1"/>
    </location>
</feature>
<keyword evidence="1" id="KW-0732">Signal</keyword>
<organism evidence="2 3">
    <name type="scientific">Diploptera punctata</name>
    <name type="common">Pacific beetle cockroach</name>
    <dbReference type="NCBI Taxonomy" id="6984"/>
    <lineage>
        <taxon>Eukaryota</taxon>
        <taxon>Metazoa</taxon>
        <taxon>Ecdysozoa</taxon>
        <taxon>Arthropoda</taxon>
        <taxon>Hexapoda</taxon>
        <taxon>Insecta</taxon>
        <taxon>Pterygota</taxon>
        <taxon>Neoptera</taxon>
        <taxon>Polyneoptera</taxon>
        <taxon>Dictyoptera</taxon>
        <taxon>Blattodea</taxon>
        <taxon>Blaberoidea</taxon>
        <taxon>Blaberidae</taxon>
        <taxon>Diplopterinae</taxon>
        <taxon>Diploptera</taxon>
    </lineage>
</organism>
<proteinExistence type="predicted"/>
<reference evidence="2" key="2">
    <citation type="submission" date="2023-05" db="EMBL/GenBank/DDBJ databases">
        <authorList>
            <person name="Fouks B."/>
        </authorList>
    </citation>
    <scope>NUCLEOTIDE SEQUENCE</scope>
    <source>
        <strain evidence="2">Stay&amp;Tobe</strain>
        <tissue evidence="2">Testes</tissue>
    </source>
</reference>
<dbReference type="Proteomes" id="UP001233999">
    <property type="component" value="Unassembled WGS sequence"/>
</dbReference>
<evidence type="ECO:0000313" key="3">
    <source>
        <dbReference type="Proteomes" id="UP001233999"/>
    </source>
</evidence>
<keyword evidence="3" id="KW-1185">Reference proteome</keyword>
<evidence type="ECO:0000313" key="2">
    <source>
        <dbReference type="EMBL" id="KAJ9588623.1"/>
    </source>
</evidence>
<protein>
    <recommendedName>
        <fullName evidence="4">Secreted protein</fullName>
    </recommendedName>
</protein>
<dbReference type="AlphaFoldDB" id="A0AAD7ZZG2"/>
<gene>
    <name evidence="2" type="ORF">L9F63_028074</name>
</gene>
<feature type="chain" id="PRO_5041981493" description="Secreted protein" evidence="1">
    <location>
        <begin position="19"/>
        <end position="98"/>
    </location>
</feature>
<sequence>GVCLGHYLLLLIVRIAFTRDFVPFFSARNFIQPFIQLISFVPVIARQVYDSENVLTSSILFIKRQIIFFLATRFQNQTHFYSNYENRSNSRIFVSFTQ</sequence>
<feature type="non-terminal residue" evidence="2">
    <location>
        <position position="98"/>
    </location>
</feature>